<sequence>MVAEALRVAMGFAIAFLSDQSKSPRYFGTRSTGKTIDDGLVWLMIGAALGKRQRSAARWRRKRTPSVGLDAHL</sequence>
<protein>
    <submittedName>
        <fullName evidence="1">Uncharacterized protein</fullName>
    </submittedName>
</protein>
<organism evidence="1 2">
    <name type="scientific">Mesorhizobium prunaredense</name>
    <dbReference type="NCBI Taxonomy" id="1631249"/>
    <lineage>
        <taxon>Bacteria</taxon>
        <taxon>Pseudomonadati</taxon>
        <taxon>Pseudomonadota</taxon>
        <taxon>Alphaproteobacteria</taxon>
        <taxon>Hyphomicrobiales</taxon>
        <taxon>Phyllobacteriaceae</taxon>
        <taxon>Mesorhizobium</taxon>
    </lineage>
</organism>
<gene>
    <name evidence="1" type="ORF">BQ8794_50275</name>
</gene>
<dbReference type="EMBL" id="FTPD01000045">
    <property type="protein sequence ID" value="SIT58173.1"/>
    <property type="molecule type" value="Genomic_DNA"/>
</dbReference>
<evidence type="ECO:0000313" key="1">
    <source>
        <dbReference type="EMBL" id="SIT58173.1"/>
    </source>
</evidence>
<keyword evidence="2" id="KW-1185">Reference proteome</keyword>
<dbReference type="Proteomes" id="UP000188388">
    <property type="component" value="Unassembled WGS sequence"/>
</dbReference>
<dbReference type="STRING" id="1631249.BQ8794_50275"/>
<name>A0A1R3VFZ0_9HYPH</name>
<dbReference type="AlphaFoldDB" id="A0A1R3VFZ0"/>
<reference evidence="2" key="1">
    <citation type="submission" date="2017-01" db="EMBL/GenBank/DDBJ databases">
        <authorList>
            <person name="Brunel B."/>
        </authorList>
    </citation>
    <scope>NUCLEOTIDE SEQUENCE [LARGE SCALE GENOMIC DNA]</scope>
</reference>
<evidence type="ECO:0000313" key="2">
    <source>
        <dbReference type="Proteomes" id="UP000188388"/>
    </source>
</evidence>
<proteinExistence type="predicted"/>
<accession>A0A1R3VFZ0</accession>